<keyword evidence="3" id="KW-1185">Reference proteome</keyword>
<dbReference type="EMBL" id="JBHTIZ010000013">
    <property type="protein sequence ID" value="MFD0984046.1"/>
    <property type="molecule type" value="Genomic_DNA"/>
</dbReference>
<dbReference type="InterPro" id="IPR007712">
    <property type="entry name" value="RelE/ParE_toxin"/>
</dbReference>
<dbReference type="Pfam" id="PF05016">
    <property type="entry name" value="ParE_toxin"/>
    <property type="match status" value="1"/>
</dbReference>
<organism evidence="2 3">
    <name type="scientific">Flavobacterium myungsuense</name>
    <dbReference type="NCBI Taxonomy" id="651823"/>
    <lineage>
        <taxon>Bacteria</taxon>
        <taxon>Pseudomonadati</taxon>
        <taxon>Bacteroidota</taxon>
        <taxon>Flavobacteriia</taxon>
        <taxon>Flavobacteriales</taxon>
        <taxon>Flavobacteriaceae</taxon>
        <taxon>Flavobacterium</taxon>
    </lineage>
</organism>
<evidence type="ECO:0000313" key="2">
    <source>
        <dbReference type="EMBL" id="MFD0984046.1"/>
    </source>
</evidence>
<sequence length="102" mass="12340">MAQLTIQWTETAIRQRNFIFEYWIERNQSTTYVKKLNEKIKERTDLLKQNPLLGKKTDFKNTRAVSLGHYSILYKKSNFKIIITGFWDNRQEPEKLLIFLKK</sequence>
<dbReference type="RefSeq" id="WP_379756338.1">
    <property type="nucleotide sequence ID" value="NZ_JBHSYB010000025.1"/>
</dbReference>
<dbReference type="InterPro" id="IPR035093">
    <property type="entry name" value="RelE/ParE_toxin_dom_sf"/>
</dbReference>
<protein>
    <submittedName>
        <fullName evidence="2">Type II toxin-antitoxin system RelE/ParE family toxin</fullName>
    </submittedName>
</protein>
<accession>A0ABW3J148</accession>
<keyword evidence="1" id="KW-1277">Toxin-antitoxin system</keyword>
<evidence type="ECO:0000256" key="1">
    <source>
        <dbReference type="ARBA" id="ARBA00022649"/>
    </source>
</evidence>
<comment type="caution">
    <text evidence="2">The sequence shown here is derived from an EMBL/GenBank/DDBJ whole genome shotgun (WGS) entry which is preliminary data.</text>
</comment>
<evidence type="ECO:0000313" key="3">
    <source>
        <dbReference type="Proteomes" id="UP001597051"/>
    </source>
</evidence>
<gene>
    <name evidence="2" type="ORF">ACFQ0S_06090</name>
</gene>
<dbReference type="Gene3D" id="3.30.2310.20">
    <property type="entry name" value="RelE-like"/>
    <property type="match status" value="1"/>
</dbReference>
<proteinExistence type="predicted"/>
<name>A0ABW3J148_9FLAO</name>
<reference evidence="3" key="1">
    <citation type="journal article" date="2019" name="Int. J. Syst. Evol. Microbiol.">
        <title>The Global Catalogue of Microorganisms (GCM) 10K type strain sequencing project: providing services to taxonomists for standard genome sequencing and annotation.</title>
        <authorList>
            <consortium name="The Broad Institute Genomics Platform"/>
            <consortium name="The Broad Institute Genome Sequencing Center for Infectious Disease"/>
            <person name="Wu L."/>
            <person name="Ma J."/>
        </authorList>
    </citation>
    <scope>NUCLEOTIDE SEQUENCE [LARGE SCALE GENOMIC DNA]</scope>
    <source>
        <strain evidence="3">CECT 7649</strain>
    </source>
</reference>
<dbReference type="Proteomes" id="UP001597051">
    <property type="component" value="Unassembled WGS sequence"/>
</dbReference>